<evidence type="ECO:0000256" key="1">
    <source>
        <dbReference type="SAM" id="MobiDB-lite"/>
    </source>
</evidence>
<dbReference type="AlphaFoldDB" id="A0A316ZCQ6"/>
<organism evidence="2 3">
    <name type="scientific">Tilletiopsis washingtonensis</name>
    <dbReference type="NCBI Taxonomy" id="58919"/>
    <lineage>
        <taxon>Eukaryota</taxon>
        <taxon>Fungi</taxon>
        <taxon>Dikarya</taxon>
        <taxon>Basidiomycota</taxon>
        <taxon>Ustilaginomycotina</taxon>
        <taxon>Exobasidiomycetes</taxon>
        <taxon>Entylomatales</taxon>
        <taxon>Entylomatales incertae sedis</taxon>
        <taxon>Tilletiopsis</taxon>
    </lineage>
</organism>
<dbReference type="OrthoDB" id="2546640at2759"/>
<keyword evidence="3" id="KW-1185">Reference proteome</keyword>
<gene>
    <name evidence="2" type="ORF">FA09DRAFT_346146</name>
</gene>
<name>A0A316ZCQ6_9BASI</name>
<reference evidence="2 3" key="1">
    <citation type="journal article" date="2018" name="Mol. Biol. Evol.">
        <title>Broad Genomic Sampling Reveals a Smut Pathogenic Ancestry of the Fungal Clade Ustilaginomycotina.</title>
        <authorList>
            <person name="Kijpornyongpan T."/>
            <person name="Mondo S.J."/>
            <person name="Barry K."/>
            <person name="Sandor L."/>
            <person name="Lee J."/>
            <person name="Lipzen A."/>
            <person name="Pangilinan J."/>
            <person name="LaButti K."/>
            <person name="Hainaut M."/>
            <person name="Henrissat B."/>
            <person name="Grigoriev I.V."/>
            <person name="Spatafora J.W."/>
            <person name="Aime M.C."/>
        </authorList>
    </citation>
    <scope>NUCLEOTIDE SEQUENCE [LARGE SCALE GENOMIC DNA]</scope>
    <source>
        <strain evidence="2 3">MCA 4186</strain>
    </source>
</reference>
<proteinExistence type="predicted"/>
<accession>A0A316ZCQ6</accession>
<feature type="region of interest" description="Disordered" evidence="1">
    <location>
        <begin position="53"/>
        <end position="81"/>
    </location>
</feature>
<dbReference type="EMBL" id="KZ819293">
    <property type="protein sequence ID" value="PWN98023.1"/>
    <property type="molecule type" value="Genomic_DNA"/>
</dbReference>
<protein>
    <submittedName>
        <fullName evidence="2">Uncharacterized protein</fullName>
    </submittedName>
</protein>
<evidence type="ECO:0000313" key="3">
    <source>
        <dbReference type="Proteomes" id="UP000245946"/>
    </source>
</evidence>
<evidence type="ECO:0000313" key="2">
    <source>
        <dbReference type="EMBL" id="PWN98023.1"/>
    </source>
</evidence>
<dbReference type="GeneID" id="37272276"/>
<sequence length="81" mass="8829">MMKVATSHMAAIFEASPELLPWKPKGRLNDKVKQFCMSGRGGQAGVARFYEESKGVKKRTVTSSATPSPKKAKKEEAAESD</sequence>
<dbReference type="Proteomes" id="UP000245946">
    <property type="component" value="Unassembled WGS sequence"/>
</dbReference>
<dbReference type="RefSeq" id="XP_025598302.1">
    <property type="nucleotide sequence ID" value="XM_025744732.1"/>
</dbReference>